<dbReference type="InterPro" id="IPR001810">
    <property type="entry name" value="F-box_dom"/>
</dbReference>
<dbReference type="AlphaFoldDB" id="A0AAD8WRA2"/>
<feature type="compositionally biased region" description="Basic residues" evidence="1">
    <location>
        <begin position="1"/>
        <end position="13"/>
    </location>
</feature>
<dbReference type="InterPro" id="IPR036047">
    <property type="entry name" value="F-box-like_dom_sf"/>
</dbReference>
<evidence type="ECO:0000259" key="2">
    <source>
        <dbReference type="Pfam" id="PF12937"/>
    </source>
</evidence>
<reference evidence="3" key="1">
    <citation type="submission" date="2023-07" db="EMBL/GenBank/DDBJ databases">
        <title>A chromosome-level genome assembly of Lolium multiflorum.</title>
        <authorList>
            <person name="Chen Y."/>
            <person name="Copetti D."/>
            <person name="Kolliker R."/>
            <person name="Studer B."/>
        </authorList>
    </citation>
    <scope>NUCLEOTIDE SEQUENCE</scope>
    <source>
        <strain evidence="3">02402/16</strain>
        <tissue evidence="3">Leaf</tissue>
    </source>
</reference>
<evidence type="ECO:0000313" key="3">
    <source>
        <dbReference type="EMBL" id="KAK1669145.1"/>
    </source>
</evidence>
<dbReference type="Gene3D" id="1.20.1280.50">
    <property type="match status" value="1"/>
</dbReference>
<dbReference type="PANTHER" id="PTHR33207">
    <property type="entry name" value="F-BOX DOMAIN CONTAINING PROTEIN-RELATED"/>
    <property type="match status" value="1"/>
</dbReference>
<organism evidence="3 4">
    <name type="scientific">Lolium multiflorum</name>
    <name type="common">Italian ryegrass</name>
    <name type="synonym">Lolium perenne subsp. multiflorum</name>
    <dbReference type="NCBI Taxonomy" id="4521"/>
    <lineage>
        <taxon>Eukaryota</taxon>
        <taxon>Viridiplantae</taxon>
        <taxon>Streptophyta</taxon>
        <taxon>Embryophyta</taxon>
        <taxon>Tracheophyta</taxon>
        <taxon>Spermatophyta</taxon>
        <taxon>Magnoliopsida</taxon>
        <taxon>Liliopsida</taxon>
        <taxon>Poales</taxon>
        <taxon>Poaceae</taxon>
        <taxon>BOP clade</taxon>
        <taxon>Pooideae</taxon>
        <taxon>Poodae</taxon>
        <taxon>Poeae</taxon>
        <taxon>Poeae Chloroplast Group 2 (Poeae type)</taxon>
        <taxon>Loliodinae</taxon>
        <taxon>Loliinae</taxon>
        <taxon>Lolium</taxon>
    </lineage>
</organism>
<dbReference type="CDD" id="cd09917">
    <property type="entry name" value="F-box_SF"/>
    <property type="match status" value="1"/>
</dbReference>
<dbReference type="SUPFAM" id="SSF81383">
    <property type="entry name" value="F-box domain"/>
    <property type="match status" value="1"/>
</dbReference>
<gene>
    <name evidence="3" type="ORF">QYE76_057304</name>
</gene>
<evidence type="ECO:0000256" key="1">
    <source>
        <dbReference type="SAM" id="MobiDB-lite"/>
    </source>
</evidence>
<keyword evidence="4" id="KW-1185">Reference proteome</keyword>
<name>A0AAD8WRA2_LOLMU</name>
<dbReference type="Proteomes" id="UP001231189">
    <property type="component" value="Unassembled WGS sequence"/>
</dbReference>
<feature type="domain" description="F-box" evidence="2">
    <location>
        <begin position="41"/>
        <end position="69"/>
    </location>
</feature>
<sequence length="204" mass="23304">MARKNRGKAKRKTPPCSASVPPPPRWPKATATIDVLLEDHLRYILHHLSAADLVRAALACHRWRRLASRRCARAPPPLLGYFFHPMETEQNQDDVVFVPLDASVPRLSHDFAPDASDSHQGLLLLQPDVGLPKGILHRFLVLDPATRRRLLLRPPPRDTVPDDRIWRKSRHYLGSALLSRLHVGARSRGMRRLWFEGRMCDILI</sequence>
<proteinExistence type="predicted"/>
<accession>A0AAD8WRA2</accession>
<protein>
    <recommendedName>
        <fullName evidence="2">F-box domain-containing protein</fullName>
    </recommendedName>
</protein>
<feature type="region of interest" description="Disordered" evidence="1">
    <location>
        <begin position="1"/>
        <end position="25"/>
    </location>
</feature>
<dbReference type="EMBL" id="JAUUTY010000003">
    <property type="protein sequence ID" value="KAK1669145.1"/>
    <property type="molecule type" value="Genomic_DNA"/>
</dbReference>
<comment type="caution">
    <text evidence="3">The sequence shown here is derived from an EMBL/GenBank/DDBJ whole genome shotgun (WGS) entry which is preliminary data.</text>
</comment>
<evidence type="ECO:0000313" key="4">
    <source>
        <dbReference type="Proteomes" id="UP001231189"/>
    </source>
</evidence>
<dbReference type="Pfam" id="PF12937">
    <property type="entry name" value="F-box-like"/>
    <property type="match status" value="1"/>
</dbReference>